<evidence type="ECO:0000313" key="4">
    <source>
        <dbReference type="EMBL" id="CEA15691.1"/>
    </source>
</evidence>
<sequence length="306" mass="34715">MKNIKLLLIALCTTLTTFAQVPQNLESELVLLNVKTGKEKVILREKRHFEAPNWSRDGKYLIINSNGLLEKVSVKGEKLGIIDTGFANRCNNDHGLSFDGKWIIVSHNDPTVTAQGGNSRIFILPLSGGVPRLITGNAPSYWHGVSPDNQWVVYCAMRNGEWDVYKSHMITDEEIRLTDAKGLDDGPEYSYDGEWIYFNSHRTGRMHIYRMRPDGSEQTQLTNDEYDNWFPHPGPDNRSIAYIAYIEDQQGGHPFGKDVKLRLLDVETSQIRDLTPVFYGGQGTLNVHSWSPDGKNIAFVRYINND</sequence>
<keyword evidence="2" id="KW-0732">Signal</keyword>
<dbReference type="InterPro" id="IPR032485">
    <property type="entry name" value="LRP1-like_beta_prop"/>
</dbReference>
<accession>A0A098BZU0</accession>
<keyword evidence="5" id="KW-1185">Reference proteome</keyword>
<protein>
    <recommendedName>
        <fullName evidence="3">Prolow-density lipoprotein receptor-related protein 1-like beta-propeller domain-containing protein</fullName>
    </recommendedName>
</protein>
<dbReference type="OrthoDB" id="8432779at2"/>
<evidence type="ECO:0000259" key="3">
    <source>
        <dbReference type="Pfam" id="PF16472"/>
    </source>
</evidence>
<evidence type="ECO:0000256" key="1">
    <source>
        <dbReference type="ARBA" id="ARBA00009820"/>
    </source>
</evidence>
<name>A0A098BZU0_9BACT</name>
<dbReference type="Gene3D" id="2.120.10.30">
    <property type="entry name" value="TolB, C-terminal domain"/>
    <property type="match status" value="1"/>
</dbReference>
<evidence type="ECO:0000256" key="2">
    <source>
        <dbReference type="SAM" id="SignalP"/>
    </source>
</evidence>
<proteinExistence type="inferred from homology"/>
<reference evidence="4 5" key="1">
    <citation type="submission" date="2014-08" db="EMBL/GenBank/DDBJ databases">
        <authorList>
            <person name="Wibberg D."/>
        </authorList>
    </citation>
    <scope>NUCLEOTIDE SEQUENCE [LARGE SCALE GENOMIC DNA]</scope>
    <source>
        <strain evidence="5">ING2-E5B</strain>
    </source>
</reference>
<dbReference type="KEGG" id="pbt:ING2E5B_0930"/>
<gene>
    <name evidence="4" type="ORF">ING2E5B_0930</name>
</gene>
<feature type="signal peptide" evidence="2">
    <location>
        <begin position="1"/>
        <end position="19"/>
    </location>
</feature>
<dbReference type="AlphaFoldDB" id="A0A098BZU0"/>
<dbReference type="Pfam" id="PF16472">
    <property type="entry name" value="DUF5050"/>
    <property type="match status" value="1"/>
</dbReference>
<dbReference type="STRING" id="1562970.ING2E5B_0930"/>
<dbReference type="InterPro" id="IPR011659">
    <property type="entry name" value="WD40"/>
</dbReference>
<comment type="similarity">
    <text evidence="1">Belongs to the TolB family.</text>
</comment>
<feature type="chain" id="PRO_5001938759" description="Prolow-density lipoprotein receptor-related protein 1-like beta-propeller domain-containing protein" evidence="2">
    <location>
        <begin position="20"/>
        <end position="306"/>
    </location>
</feature>
<evidence type="ECO:0000313" key="5">
    <source>
        <dbReference type="Proteomes" id="UP000032417"/>
    </source>
</evidence>
<dbReference type="PANTHER" id="PTHR36842:SF1">
    <property type="entry name" value="PROTEIN TOLB"/>
    <property type="match status" value="1"/>
</dbReference>
<dbReference type="EMBL" id="LN515532">
    <property type="protein sequence ID" value="CEA15691.1"/>
    <property type="molecule type" value="Genomic_DNA"/>
</dbReference>
<organism evidence="4 5">
    <name type="scientific">Fermentimonas caenicola</name>
    <dbReference type="NCBI Taxonomy" id="1562970"/>
    <lineage>
        <taxon>Bacteria</taxon>
        <taxon>Pseudomonadati</taxon>
        <taxon>Bacteroidota</taxon>
        <taxon>Bacteroidia</taxon>
        <taxon>Bacteroidales</taxon>
        <taxon>Dysgonomonadaceae</taxon>
        <taxon>Fermentimonas</taxon>
    </lineage>
</organism>
<dbReference type="Proteomes" id="UP000032417">
    <property type="component" value="Chromosome 1"/>
</dbReference>
<dbReference type="Pfam" id="PF07676">
    <property type="entry name" value="PD40"/>
    <property type="match status" value="2"/>
</dbReference>
<feature type="domain" description="Prolow-density lipoprotein receptor-related protein 1-like beta-propeller" evidence="3">
    <location>
        <begin position="149"/>
        <end position="227"/>
    </location>
</feature>
<dbReference type="HOGENOM" id="CLU_056136_0_0_10"/>
<dbReference type="PANTHER" id="PTHR36842">
    <property type="entry name" value="PROTEIN TOLB HOMOLOG"/>
    <property type="match status" value="1"/>
</dbReference>
<dbReference type="PATRIC" id="fig|1562970.3.peg.922"/>
<dbReference type="SUPFAM" id="SSF82171">
    <property type="entry name" value="DPP6 N-terminal domain-like"/>
    <property type="match status" value="1"/>
</dbReference>
<dbReference type="InterPro" id="IPR011042">
    <property type="entry name" value="6-blade_b-propeller_TolB-like"/>
</dbReference>